<organism evidence="2 3">
    <name type="scientific">Dryococelus australis</name>
    <dbReference type="NCBI Taxonomy" id="614101"/>
    <lineage>
        <taxon>Eukaryota</taxon>
        <taxon>Metazoa</taxon>
        <taxon>Ecdysozoa</taxon>
        <taxon>Arthropoda</taxon>
        <taxon>Hexapoda</taxon>
        <taxon>Insecta</taxon>
        <taxon>Pterygota</taxon>
        <taxon>Neoptera</taxon>
        <taxon>Polyneoptera</taxon>
        <taxon>Phasmatodea</taxon>
        <taxon>Verophasmatodea</taxon>
        <taxon>Anareolatae</taxon>
        <taxon>Phasmatidae</taxon>
        <taxon>Eurycanthinae</taxon>
        <taxon>Dryococelus</taxon>
    </lineage>
</organism>
<evidence type="ECO:0000256" key="1">
    <source>
        <dbReference type="SAM" id="MobiDB-lite"/>
    </source>
</evidence>
<feature type="compositionally biased region" description="Polar residues" evidence="1">
    <location>
        <begin position="28"/>
        <end position="37"/>
    </location>
</feature>
<keyword evidence="3" id="KW-1185">Reference proteome</keyword>
<evidence type="ECO:0000313" key="3">
    <source>
        <dbReference type="Proteomes" id="UP001159363"/>
    </source>
</evidence>
<evidence type="ECO:0000313" key="2">
    <source>
        <dbReference type="EMBL" id="KAJ8890646.1"/>
    </source>
</evidence>
<name>A0ABQ9I2Q2_9NEOP</name>
<reference evidence="2 3" key="1">
    <citation type="submission" date="2023-02" db="EMBL/GenBank/DDBJ databases">
        <title>LHISI_Scaffold_Assembly.</title>
        <authorList>
            <person name="Stuart O.P."/>
            <person name="Cleave R."/>
            <person name="Magrath M.J.L."/>
            <person name="Mikheyev A.S."/>
        </authorList>
    </citation>
    <scope>NUCLEOTIDE SEQUENCE [LARGE SCALE GENOMIC DNA]</scope>
    <source>
        <strain evidence="2">Daus_M_001</strain>
        <tissue evidence="2">Leg muscle</tissue>
    </source>
</reference>
<sequence>MRVTEASMKKRWNEGEGETGDPEKTRRPTASSGTIPTCENPELPGQGLNPDRLGRIAFEMLFPTVHAERREHCTPVASLALSGDRALDVRDGVALTDPPLLGLEPSLLYKVGKLPTLFGATGVERLARSPPTDVNRVKSPAGSQDLRKFGQRVFSGSPVSPPLHSGAAPSSLQSPSSTLKMLRATKSLHSPYAFDSFPISCRNPLLLPIRPCLVKPGLNRCGHLASPAETAEVDGGCAALRCAVQCSSSSSFQLRLLVQGCCTTTVTDLICTVQRYVRNTARLARRSNEALGVRVSVALIAPSLLDLGRGVPTGVGVRLPASVLNVPPQMRSTQVDAPGCSTRPTFEAHGMMSQSVVHELGPRVPTLDATGPCRVLPVSVNDCVRLFTATSTTGLQVRHVGAAVAERLAYSPPIKANRIQSSAGSLRIFACGNRFLGDIPFPRPFIPALLCTHFALPSPDLKTPILTAAQISSLTHKHDLICPDTPVKYCTQPSFAANEHTPTTASSPPPSTSSLLTTGVVRRHVRGRRAELRPLAYRNSVLAIREKRSRLTSLTPANTLHTVLADVEGTTNYTSYGQRSIQPVRTILARELDQL</sequence>
<accession>A0ABQ9I2Q2</accession>
<feature type="region of interest" description="Disordered" evidence="1">
    <location>
        <begin position="1"/>
        <end position="50"/>
    </location>
</feature>
<proteinExistence type="predicted"/>
<comment type="caution">
    <text evidence="2">The sequence shown here is derived from an EMBL/GenBank/DDBJ whole genome shotgun (WGS) entry which is preliminary data.</text>
</comment>
<gene>
    <name evidence="2" type="ORF">PR048_010155</name>
</gene>
<dbReference type="EMBL" id="JARBHB010000003">
    <property type="protein sequence ID" value="KAJ8890646.1"/>
    <property type="molecule type" value="Genomic_DNA"/>
</dbReference>
<protein>
    <submittedName>
        <fullName evidence="2">Uncharacterized protein</fullName>
    </submittedName>
</protein>
<dbReference type="Proteomes" id="UP001159363">
    <property type="component" value="Chromosome 3"/>
</dbReference>